<dbReference type="RefSeq" id="WP_138603140.1">
    <property type="nucleotide sequence ID" value="NZ_VCIA01000001.1"/>
</dbReference>
<feature type="region of interest" description="Disordered" evidence="2">
    <location>
        <begin position="1"/>
        <end position="23"/>
    </location>
</feature>
<reference evidence="3 4" key="1">
    <citation type="submission" date="2019-05" db="EMBL/GenBank/DDBJ databases">
        <title>Genomic analysis of Lentibacillus sp. NKC220-2.</title>
        <authorList>
            <person name="Oh Y.J."/>
        </authorList>
    </citation>
    <scope>NUCLEOTIDE SEQUENCE [LARGE SCALE GENOMIC DNA]</scope>
    <source>
        <strain evidence="3 4">NKC220-2</strain>
    </source>
</reference>
<sequence length="250" mass="29388">MGLYMNRNEHPSVYKNDTAIPEPNQGYFHKDTFSEMIQEQKAVNKQLSEAFQELKRMNNEQNRATSGKWQEINRQLHMLNQRKQAQETFEHQTLEWLQTIEENSNKLAAILEHDDARKQETATRIDALSQSNREIAARLAAYESTNSGMNEQLEKLAEQNEQLSAKLSEQDQTQDNVLDRLENQEALMEKIHRQISEFRSILYERSNHLAEKIEDSCNVTASYVYKWMRKSDEPLTLLMDQRKSGNDRHK</sequence>
<feature type="coiled-coil region" evidence="1">
    <location>
        <begin position="139"/>
        <end position="173"/>
    </location>
</feature>
<accession>A0A5S3QLX2</accession>
<evidence type="ECO:0000313" key="3">
    <source>
        <dbReference type="EMBL" id="TMN22231.1"/>
    </source>
</evidence>
<dbReference type="AlphaFoldDB" id="A0A5S3QLX2"/>
<comment type="caution">
    <text evidence="3">The sequence shown here is derived from an EMBL/GenBank/DDBJ whole genome shotgun (WGS) entry which is preliminary data.</text>
</comment>
<keyword evidence="1" id="KW-0175">Coiled coil</keyword>
<feature type="coiled-coil region" evidence="1">
    <location>
        <begin position="37"/>
        <end position="64"/>
    </location>
</feature>
<name>A0A5S3QLX2_9BACI</name>
<dbReference type="Proteomes" id="UP000306980">
    <property type="component" value="Unassembled WGS sequence"/>
</dbReference>
<organism evidence="3 4">
    <name type="scientific">Lentibacillus cibarius</name>
    <dbReference type="NCBI Taxonomy" id="2583219"/>
    <lineage>
        <taxon>Bacteria</taxon>
        <taxon>Bacillati</taxon>
        <taxon>Bacillota</taxon>
        <taxon>Bacilli</taxon>
        <taxon>Bacillales</taxon>
        <taxon>Bacillaceae</taxon>
        <taxon>Lentibacillus</taxon>
    </lineage>
</organism>
<protein>
    <submittedName>
        <fullName evidence="3">Uncharacterized protein</fullName>
    </submittedName>
</protein>
<proteinExistence type="predicted"/>
<gene>
    <name evidence="3" type="ORF">FFL34_08885</name>
</gene>
<evidence type="ECO:0000256" key="2">
    <source>
        <dbReference type="SAM" id="MobiDB-lite"/>
    </source>
</evidence>
<evidence type="ECO:0000256" key="1">
    <source>
        <dbReference type="SAM" id="Coils"/>
    </source>
</evidence>
<dbReference type="OrthoDB" id="2733945at2"/>
<dbReference type="EMBL" id="VCIA01000001">
    <property type="protein sequence ID" value="TMN22231.1"/>
    <property type="molecule type" value="Genomic_DNA"/>
</dbReference>
<evidence type="ECO:0000313" key="4">
    <source>
        <dbReference type="Proteomes" id="UP000306980"/>
    </source>
</evidence>